<accession>U7QGU7</accession>
<sequence length="182" mass="19302">MKTILKCSLALLFFASISACTPQSSVSNNSGETITSQTSQTETNSSNVTPVTEVATVPQVEGFTMDELFDNGGGGCGMSLWKAGSNPPETTLFFNGTEANSTLMKINGEWVKLNRTEATGEDFYGQKNSQMFISEDGEIEVKVDVELGEKGEIESVAIPQGTLQIEQAGETVEIPVVGDAGC</sequence>
<name>U7QGU7_9CYAN</name>
<dbReference type="PROSITE" id="PS51257">
    <property type="entry name" value="PROKAR_LIPOPROTEIN"/>
    <property type="match status" value="1"/>
</dbReference>
<dbReference type="AlphaFoldDB" id="U7QGU7"/>
<gene>
    <name evidence="3" type="ORF">M595_4423</name>
</gene>
<comment type="caution">
    <text evidence="3">The sequence shown here is derived from an EMBL/GenBank/DDBJ whole genome shotgun (WGS) entry which is preliminary data.</text>
</comment>
<feature type="signal peptide" evidence="2">
    <location>
        <begin position="1"/>
        <end position="19"/>
    </location>
</feature>
<dbReference type="RefSeq" id="WP_023068133.1">
    <property type="nucleotide sequence ID" value="NZ_AUZM01000052.1"/>
</dbReference>
<dbReference type="EMBL" id="AUZM01000052">
    <property type="protein sequence ID" value="ERT05656.1"/>
    <property type="molecule type" value="Genomic_DNA"/>
</dbReference>
<dbReference type="Proteomes" id="UP000017127">
    <property type="component" value="Unassembled WGS sequence"/>
</dbReference>
<feature type="chain" id="PRO_5004686306" description="Lipoprotein" evidence="2">
    <location>
        <begin position="20"/>
        <end position="182"/>
    </location>
</feature>
<organism evidence="3 4">
    <name type="scientific">Lyngbya aestuarii BL J</name>
    <dbReference type="NCBI Taxonomy" id="1348334"/>
    <lineage>
        <taxon>Bacteria</taxon>
        <taxon>Bacillati</taxon>
        <taxon>Cyanobacteriota</taxon>
        <taxon>Cyanophyceae</taxon>
        <taxon>Oscillatoriophycideae</taxon>
        <taxon>Oscillatoriales</taxon>
        <taxon>Microcoleaceae</taxon>
        <taxon>Lyngbya</taxon>
    </lineage>
</organism>
<keyword evidence="4" id="KW-1185">Reference proteome</keyword>
<evidence type="ECO:0000256" key="2">
    <source>
        <dbReference type="SAM" id="SignalP"/>
    </source>
</evidence>
<dbReference type="OrthoDB" id="573783at2"/>
<feature type="compositionally biased region" description="Low complexity" evidence="1">
    <location>
        <begin position="30"/>
        <end position="47"/>
    </location>
</feature>
<proteinExistence type="predicted"/>
<keyword evidence="2" id="KW-0732">Signal</keyword>
<feature type="region of interest" description="Disordered" evidence="1">
    <location>
        <begin position="22"/>
        <end position="50"/>
    </location>
</feature>
<evidence type="ECO:0000313" key="3">
    <source>
        <dbReference type="EMBL" id="ERT05656.1"/>
    </source>
</evidence>
<protein>
    <recommendedName>
        <fullName evidence="5">Lipoprotein</fullName>
    </recommendedName>
</protein>
<evidence type="ECO:0008006" key="5">
    <source>
        <dbReference type="Google" id="ProtNLM"/>
    </source>
</evidence>
<evidence type="ECO:0000313" key="4">
    <source>
        <dbReference type="Proteomes" id="UP000017127"/>
    </source>
</evidence>
<reference evidence="3 4" key="1">
    <citation type="journal article" date="2013" name="Front. Microbiol.">
        <title>Comparative genomic analyses of the cyanobacterium, Lyngbya aestuarii BL J, a powerful hydrogen producer.</title>
        <authorList>
            <person name="Kothari A."/>
            <person name="Vaughn M."/>
            <person name="Garcia-Pichel F."/>
        </authorList>
    </citation>
    <scope>NUCLEOTIDE SEQUENCE [LARGE SCALE GENOMIC DNA]</scope>
    <source>
        <strain evidence="3 4">BL J</strain>
    </source>
</reference>
<evidence type="ECO:0000256" key="1">
    <source>
        <dbReference type="SAM" id="MobiDB-lite"/>
    </source>
</evidence>